<reference evidence="1" key="1">
    <citation type="submission" date="2014-06" db="EMBL/GenBank/DDBJ databases">
        <title>Whole Genome Sequences of Three Symbiotic Endozoicomonas Bacteria.</title>
        <authorList>
            <person name="Neave M.J."/>
            <person name="Apprill A."/>
            <person name="Voolstra C.R."/>
        </authorList>
    </citation>
    <scope>NUCLEOTIDE SEQUENCE [LARGE SCALE GENOMIC DNA]</scope>
    <source>
        <strain evidence="1">DSM 22380</strain>
    </source>
</reference>
<keyword evidence="2" id="KW-1185">Reference proteome</keyword>
<evidence type="ECO:0000313" key="1">
    <source>
        <dbReference type="EMBL" id="KEI72604.1"/>
    </source>
</evidence>
<name>A0A081KEM8_9GAMM</name>
<protein>
    <submittedName>
        <fullName evidence="1">Alkaline phosphatase</fullName>
    </submittedName>
</protein>
<gene>
    <name evidence="1" type="ORF">GV64_19390</name>
</gene>
<dbReference type="InterPro" id="IPR002591">
    <property type="entry name" value="Phosphodiest/P_Trfase"/>
</dbReference>
<comment type="caution">
    <text evidence="1">The sequence shown here is derived from an EMBL/GenBank/DDBJ whole genome shotgun (WGS) entry which is preliminary data.</text>
</comment>
<dbReference type="RefSeq" id="WP_020581251.1">
    <property type="nucleotide sequence ID" value="NZ_JOJP01000001.1"/>
</dbReference>
<dbReference type="Pfam" id="PF01663">
    <property type="entry name" value="Phosphodiest"/>
    <property type="match status" value="2"/>
</dbReference>
<evidence type="ECO:0000313" key="2">
    <source>
        <dbReference type="Proteomes" id="UP000027997"/>
    </source>
</evidence>
<sequence length="521" mass="57454">MIKKILNQGCLIILVGLTAISKTFADNKKVLLVGIDGVQFEHIHRLPTPNFDRLTITKAYAGGIKGRFNQQNTSSGPGWSTILTGVWVNKHGIKSNDTGPANRDWPSIFRLIHNANNDAELYSFSTWGTINTLYFPYDMPLLAARSEGGGDDKSLNLTLDVLRNNSPDFIFIHLDEPDGAGHSHGWGVEYDQSIIDSDRRLGMLLDEVEQREKVLNEEWLVLVTTDHGRNAITGNGHGSQTRSEKTVFIASNKELSQAYQQFASIPNQDFDGLYNTPAQTFIVPTILQYLGIGSDLLGYLDGFPLLGPIEPHQRMYATIGSARCGFEWDADAGTPIALERSEHIAKFDCGGNSDPLLVKGNYVYANIYGSSCGLQWNAKAGTPMTVDGNEHVAKFDCSQAGDAMTISSDFIYSTIDSSECGLEWDAQKGTPVTLTSEEHVAKFDCSGSADPLYLKTFNNVSMNGLEIFQARLSSPLTGHFPDNKDLKKESVCAGFQKFDKCLNFRCLISGFRVEKRDAQFE</sequence>
<dbReference type="Gene3D" id="3.40.720.10">
    <property type="entry name" value="Alkaline Phosphatase, subunit A"/>
    <property type="match status" value="1"/>
</dbReference>
<dbReference type="PANTHER" id="PTHR10151:SF120">
    <property type="entry name" value="BIS(5'-ADENOSYL)-TRIPHOSPHATASE"/>
    <property type="match status" value="1"/>
</dbReference>
<proteinExistence type="predicted"/>
<dbReference type="InterPro" id="IPR017850">
    <property type="entry name" value="Alkaline_phosphatase_core_sf"/>
</dbReference>
<organism evidence="1 2">
    <name type="scientific">Endozoicomonas elysicola</name>
    <dbReference type="NCBI Taxonomy" id="305900"/>
    <lineage>
        <taxon>Bacteria</taxon>
        <taxon>Pseudomonadati</taxon>
        <taxon>Pseudomonadota</taxon>
        <taxon>Gammaproteobacteria</taxon>
        <taxon>Oceanospirillales</taxon>
        <taxon>Endozoicomonadaceae</taxon>
        <taxon>Endozoicomonas</taxon>
    </lineage>
</organism>
<dbReference type="SUPFAM" id="SSF53649">
    <property type="entry name" value="Alkaline phosphatase-like"/>
    <property type="match status" value="1"/>
</dbReference>
<dbReference type="STRING" id="305900.GV64_19390"/>
<dbReference type="AlphaFoldDB" id="A0A081KEM8"/>
<dbReference type="EMBL" id="JOJP01000001">
    <property type="protein sequence ID" value="KEI72604.1"/>
    <property type="molecule type" value="Genomic_DNA"/>
</dbReference>
<dbReference type="GO" id="GO:0016787">
    <property type="term" value="F:hydrolase activity"/>
    <property type="evidence" value="ECO:0007669"/>
    <property type="project" value="UniProtKB-ARBA"/>
</dbReference>
<accession>A0A081KEM8</accession>
<dbReference type="PANTHER" id="PTHR10151">
    <property type="entry name" value="ECTONUCLEOTIDE PYROPHOSPHATASE/PHOSPHODIESTERASE"/>
    <property type="match status" value="1"/>
</dbReference>
<dbReference type="eggNOG" id="COG1524">
    <property type="taxonomic scope" value="Bacteria"/>
</dbReference>
<dbReference type="Proteomes" id="UP000027997">
    <property type="component" value="Unassembled WGS sequence"/>
</dbReference>